<protein>
    <recommendedName>
        <fullName evidence="1">Zinc-ribbon 15 domain-containing protein</fullName>
    </recommendedName>
</protein>
<dbReference type="Pfam" id="PF17032">
    <property type="entry name" value="Zn_ribbon_15"/>
    <property type="match status" value="1"/>
</dbReference>
<reference evidence="2 3" key="1">
    <citation type="journal article" date="2019" name="Int. J. Syst. Evol. Microbiol.">
        <title>The Global Catalogue of Microorganisms (GCM) 10K type strain sequencing project: providing services to taxonomists for standard genome sequencing and annotation.</title>
        <authorList>
            <consortium name="The Broad Institute Genomics Platform"/>
            <consortium name="The Broad Institute Genome Sequencing Center for Infectious Disease"/>
            <person name="Wu L."/>
            <person name="Ma J."/>
        </authorList>
    </citation>
    <scope>NUCLEOTIDE SEQUENCE [LARGE SCALE GENOMIC DNA]</scope>
    <source>
        <strain evidence="2 3">JCM 12140</strain>
    </source>
</reference>
<evidence type="ECO:0000313" key="3">
    <source>
        <dbReference type="Proteomes" id="UP001501742"/>
    </source>
</evidence>
<gene>
    <name evidence="2" type="ORF">GCM10009627_06390</name>
</gene>
<comment type="caution">
    <text evidence="2">The sequence shown here is derived from an EMBL/GenBank/DDBJ whole genome shotgun (WGS) entry which is preliminary data.</text>
</comment>
<dbReference type="InterPro" id="IPR031493">
    <property type="entry name" value="Zinc_ribbon_15"/>
</dbReference>
<dbReference type="PROSITE" id="PS51257">
    <property type="entry name" value="PROKAR_LIPOPROTEIN"/>
    <property type="match status" value="1"/>
</dbReference>
<evidence type="ECO:0000313" key="2">
    <source>
        <dbReference type="EMBL" id="GAA1492293.1"/>
    </source>
</evidence>
<dbReference type="Proteomes" id="UP001501742">
    <property type="component" value="Unassembled WGS sequence"/>
</dbReference>
<keyword evidence="3" id="KW-1185">Reference proteome</keyword>
<feature type="domain" description="Zinc-ribbon 15" evidence="1">
    <location>
        <begin position="19"/>
        <end position="64"/>
    </location>
</feature>
<organism evidence="2 3">
    <name type="scientific">Curtobacterium herbarum</name>
    <dbReference type="NCBI Taxonomy" id="150122"/>
    <lineage>
        <taxon>Bacteria</taxon>
        <taxon>Bacillati</taxon>
        <taxon>Actinomycetota</taxon>
        <taxon>Actinomycetes</taxon>
        <taxon>Micrococcales</taxon>
        <taxon>Microbacteriaceae</taxon>
        <taxon>Curtobacterium</taxon>
    </lineage>
</organism>
<accession>A0ABN1Z9P9</accession>
<dbReference type="EMBL" id="BAAAJX010000003">
    <property type="protein sequence ID" value="GAA1492293.1"/>
    <property type="molecule type" value="Genomic_DNA"/>
</dbReference>
<evidence type="ECO:0000259" key="1">
    <source>
        <dbReference type="Pfam" id="PF17032"/>
    </source>
</evidence>
<sequence>MIIFGSRSRSALVGVLFFACALCGSTAAQRLHRLRTWFTLFFLPVFPFGHGRYVLQCAYCGGQSSMPREGAERFIADSERAQQAHLAQETLPPSGV</sequence>
<name>A0ABN1Z9P9_9MICO</name>
<proteinExistence type="predicted"/>
<dbReference type="RefSeq" id="WP_204607556.1">
    <property type="nucleotide sequence ID" value="NZ_BAAAJX010000003.1"/>
</dbReference>